<dbReference type="CDD" id="cd00570">
    <property type="entry name" value="GST_N_family"/>
    <property type="match status" value="1"/>
</dbReference>
<evidence type="ECO:0000313" key="2">
    <source>
        <dbReference type="EMBL" id="SVB90271.1"/>
    </source>
</evidence>
<dbReference type="SUPFAM" id="SSF52833">
    <property type="entry name" value="Thioredoxin-like"/>
    <property type="match status" value="1"/>
</dbReference>
<dbReference type="GO" id="GO:0016034">
    <property type="term" value="F:maleylacetoacetate isomerase activity"/>
    <property type="evidence" value="ECO:0007669"/>
    <property type="project" value="TreeGrafter"/>
</dbReference>
<feature type="domain" description="GST N-terminal" evidence="1">
    <location>
        <begin position="1"/>
        <end position="79"/>
    </location>
</feature>
<evidence type="ECO:0000259" key="1">
    <source>
        <dbReference type="PROSITE" id="PS50404"/>
    </source>
</evidence>
<dbReference type="PROSITE" id="PS50404">
    <property type="entry name" value="GST_NTER"/>
    <property type="match status" value="1"/>
</dbReference>
<reference evidence="2" key="1">
    <citation type="submission" date="2018-05" db="EMBL/GenBank/DDBJ databases">
        <authorList>
            <person name="Lanie J.A."/>
            <person name="Ng W.-L."/>
            <person name="Kazmierczak K.M."/>
            <person name="Andrzejewski T.M."/>
            <person name="Davidsen T.M."/>
            <person name="Wayne K.J."/>
            <person name="Tettelin H."/>
            <person name="Glass J.I."/>
            <person name="Rusch D."/>
            <person name="Podicherti R."/>
            <person name="Tsui H.-C.T."/>
            <person name="Winkler M.E."/>
        </authorList>
    </citation>
    <scope>NUCLEOTIDE SEQUENCE</scope>
</reference>
<dbReference type="InterPro" id="IPR004045">
    <property type="entry name" value="Glutathione_S-Trfase_N"/>
</dbReference>
<organism evidence="2">
    <name type="scientific">marine metagenome</name>
    <dbReference type="NCBI Taxonomy" id="408172"/>
    <lineage>
        <taxon>unclassified sequences</taxon>
        <taxon>metagenomes</taxon>
        <taxon>ecological metagenomes</taxon>
    </lineage>
</organism>
<feature type="non-terminal residue" evidence="2">
    <location>
        <position position="117"/>
    </location>
</feature>
<dbReference type="EMBL" id="UINC01063056">
    <property type="protein sequence ID" value="SVB90271.1"/>
    <property type="molecule type" value="Genomic_DNA"/>
</dbReference>
<sequence>MILIGRYLSPFVRRAATTLQLYGIEYEHHPLQHTGDDAAELRTRNPVGRVPALILDDGQVLVDSATILDYLDREVGPERALTPLEGIQRNHALNLLSIATGAFEKAISTVYEVRFRP</sequence>
<dbReference type="InterPro" id="IPR036249">
    <property type="entry name" value="Thioredoxin-like_sf"/>
</dbReference>
<dbReference type="GO" id="GO:0006559">
    <property type="term" value="P:L-phenylalanine catabolic process"/>
    <property type="evidence" value="ECO:0007669"/>
    <property type="project" value="TreeGrafter"/>
</dbReference>
<dbReference type="PANTHER" id="PTHR42673:SF21">
    <property type="entry name" value="GLUTATHIONE S-TRANSFERASE YFCF"/>
    <property type="match status" value="1"/>
</dbReference>
<protein>
    <recommendedName>
        <fullName evidence="1">GST N-terminal domain-containing protein</fullName>
    </recommendedName>
</protein>
<dbReference type="AlphaFoldDB" id="A0A382HUV6"/>
<proteinExistence type="predicted"/>
<dbReference type="Gene3D" id="1.20.1050.10">
    <property type="match status" value="1"/>
</dbReference>
<name>A0A382HUV6_9ZZZZ</name>
<dbReference type="Gene3D" id="3.40.30.10">
    <property type="entry name" value="Glutaredoxin"/>
    <property type="match status" value="1"/>
</dbReference>
<dbReference type="GO" id="GO:0004364">
    <property type="term" value="F:glutathione transferase activity"/>
    <property type="evidence" value="ECO:0007669"/>
    <property type="project" value="TreeGrafter"/>
</dbReference>
<dbReference type="GO" id="GO:0006749">
    <property type="term" value="P:glutathione metabolic process"/>
    <property type="evidence" value="ECO:0007669"/>
    <property type="project" value="TreeGrafter"/>
</dbReference>
<gene>
    <name evidence="2" type="ORF">METZ01_LOCUS243125</name>
</gene>
<dbReference type="PANTHER" id="PTHR42673">
    <property type="entry name" value="MALEYLACETOACETATE ISOMERASE"/>
    <property type="match status" value="1"/>
</dbReference>
<accession>A0A382HUV6</accession>
<dbReference type="Pfam" id="PF13417">
    <property type="entry name" value="GST_N_3"/>
    <property type="match status" value="1"/>
</dbReference>